<reference evidence="1" key="1">
    <citation type="submission" date="2021-03" db="EMBL/GenBank/DDBJ databases">
        <authorList>
            <person name="Wang G."/>
        </authorList>
    </citation>
    <scope>NUCLEOTIDE SEQUENCE</scope>
    <source>
        <strain evidence="1">KCTC 12899</strain>
    </source>
</reference>
<protein>
    <submittedName>
        <fullName evidence="1">6-bladed beta-propeller</fullName>
    </submittedName>
</protein>
<comment type="caution">
    <text evidence="1">The sequence shown here is derived from an EMBL/GenBank/DDBJ whole genome shotgun (WGS) entry which is preliminary data.</text>
</comment>
<name>A0A8J7U1G6_9BACT</name>
<keyword evidence="2" id="KW-1185">Reference proteome</keyword>
<dbReference type="Pfam" id="PF17170">
    <property type="entry name" value="DUF5128"/>
    <property type="match status" value="1"/>
</dbReference>
<sequence>MHTTVKLFNIYFRLILFLLFLLTIGCENHSFNNKESLKPISKGKNYNQVKSLTDLLEVETAFPLEQNDLFFSDDPKLAMLTESGIFLSDERGNNLFRFHLDGSFDRRIAAAGEGPRDVHRLHFGTRIFDDLLAFWELQRAHLVVFSAQGEFKFRVDLRNPIKVPGKQVPIGTAFAWPTKDRLILAGVFDGTEQKIGTALYQVSWTSDGEIERIQFDTMLCYRERHPEQKYGDGTADHLVQVGETFWLGSPDFSRLTFLSPTEPSKVVYDIQVPDPLTPALYDQVDWSNRRNRFELFNKNGMVHDIQTFSNLILVKVGALGYVPFDPDGTQLAEHRIRANMSTLKDVYEETGLFITNRKYVLFLEEHIGRTIRIPSDYDREDEEQPFVVLTRLKPDFR</sequence>
<dbReference type="PROSITE" id="PS51257">
    <property type="entry name" value="PROKAR_LIPOPROTEIN"/>
    <property type="match status" value="1"/>
</dbReference>
<dbReference type="AlphaFoldDB" id="A0A8J7U1G6"/>
<dbReference type="EMBL" id="JAFREP010000002">
    <property type="protein sequence ID" value="MBO1317507.1"/>
    <property type="molecule type" value="Genomic_DNA"/>
</dbReference>
<organism evidence="1 2">
    <name type="scientific">Acanthopleuribacter pedis</name>
    <dbReference type="NCBI Taxonomy" id="442870"/>
    <lineage>
        <taxon>Bacteria</taxon>
        <taxon>Pseudomonadati</taxon>
        <taxon>Acidobacteriota</taxon>
        <taxon>Holophagae</taxon>
        <taxon>Acanthopleuribacterales</taxon>
        <taxon>Acanthopleuribacteraceae</taxon>
        <taxon>Acanthopleuribacter</taxon>
    </lineage>
</organism>
<evidence type="ECO:0000313" key="2">
    <source>
        <dbReference type="Proteomes" id="UP000664417"/>
    </source>
</evidence>
<accession>A0A8J7U1G6</accession>
<gene>
    <name evidence="1" type="ORF">J3U88_03475</name>
</gene>
<proteinExistence type="predicted"/>
<dbReference type="Proteomes" id="UP000664417">
    <property type="component" value="Unassembled WGS sequence"/>
</dbReference>
<evidence type="ECO:0000313" key="1">
    <source>
        <dbReference type="EMBL" id="MBO1317507.1"/>
    </source>
</evidence>